<feature type="signal peptide" evidence="3">
    <location>
        <begin position="1"/>
        <end position="20"/>
    </location>
</feature>
<dbReference type="Pfam" id="PF03968">
    <property type="entry name" value="LptD_N"/>
    <property type="match status" value="1"/>
</dbReference>
<evidence type="ECO:0000256" key="2">
    <source>
        <dbReference type="SAM" id="MobiDB-lite"/>
    </source>
</evidence>
<evidence type="ECO:0000256" key="1">
    <source>
        <dbReference type="ARBA" id="ARBA00022729"/>
    </source>
</evidence>
<gene>
    <name evidence="5" type="ORF">ACFOOQ_20385</name>
</gene>
<dbReference type="Proteomes" id="UP001595711">
    <property type="component" value="Unassembled WGS sequence"/>
</dbReference>
<evidence type="ECO:0000313" key="6">
    <source>
        <dbReference type="Proteomes" id="UP001595711"/>
    </source>
</evidence>
<accession>A0ABV7VP71</accession>
<evidence type="ECO:0000256" key="3">
    <source>
        <dbReference type="SAM" id="SignalP"/>
    </source>
</evidence>
<reference evidence="6" key="1">
    <citation type="journal article" date="2019" name="Int. J. Syst. Evol. Microbiol.">
        <title>The Global Catalogue of Microorganisms (GCM) 10K type strain sequencing project: providing services to taxonomists for standard genome sequencing and annotation.</title>
        <authorList>
            <consortium name="The Broad Institute Genomics Platform"/>
            <consortium name="The Broad Institute Genome Sequencing Center for Infectious Disease"/>
            <person name="Wu L."/>
            <person name="Ma J."/>
        </authorList>
    </citation>
    <scope>NUCLEOTIDE SEQUENCE [LARGE SCALE GENOMIC DNA]</scope>
    <source>
        <strain evidence="6">KCTC 42182</strain>
    </source>
</reference>
<feature type="region of interest" description="Disordered" evidence="2">
    <location>
        <begin position="160"/>
        <end position="198"/>
    </location>
</feature>
<dbReference type="InterPro" id="IPR052037">
    <property type="entry name" value="LPS_export_LptA"/>
</dbReference>
<evidence type="ECO:0000259" key="4">
    <source>
        <dbReference type="Pfam" id="PF03968"/>
    </source>
</evidence>
<dbReference type="PANTHER" id="PTHR36504">
    <property type="entry name" value="LIPOPOLYSACCHARIDE EXPORT SYSTEM PROTEIN LPTA"/>
    <property type="match status" value="1"/>
</dbReference>
<dbReference type="PANTHER" id="PTHR36504:SF1">
    <property type="entry name" value="LIPOPOLYSACCHARIDE EXPORT SYSTEM PROTEIN LPTA"/>
    <property type="match status" value="1"/>
</dbReference>
<dbReference type="RefSeq" id="WP_379729539.1">
    <property type="nucleotide sequence ID" value="NZ_JBHRYJ010000006.1"/>
</dbReference>
<feature type="chain" id="PRO_5047420690" evidence="3">
    <location>
        <begin position="21"/>
        <end position="198"/>
    </location>
</feature>
<dbReference type="InterPro" id="IPR005653">
    <property type="entry name" value="OstA-like_N"/>
</dbReference>
<keyword evidence="1 3" id="KW-0732">Signal</keyword>
<sequence length="198" mass="21173">MRIVLAALIIAGIVGGPAYAQVSLDKNRNTNQPININSDTLEVQQDKQLAIFRGKVDAVQGDTRLRSDELYVYYRDRQKDAAAAQKKPASAPAAAGPDASSITRIEAKGNVFVSTPEERGQGDFGIYDVEKKVITLTGNVLLTNDRGTVRCAKAVMYQDSGRSTCDPATGGRVQGVFLPSEPSQPDKAPAAKPEGKKP</sequence>
<dbReference type="Gene3D" id="2.60.450.10">
    <property type="entry name" value="Lipopolysaccharide (LPS) transport protein A like domain"/>
    <property type="match status" value="1"/>
</dbReference>
<proteinExistence type="predicted"/>
<keyword evidence="6" id="KW-1185">Reference proteome</keyword>
<evidence type="ECO:0000313" key="5">
    <source>
        <dbReference type="EMBL" id="MFC3677923.1"/>
    </source>
</evidence>
<name>A0ABV7VP71_9PROT</name>
<organism evidence="5 6">
    <name type="scientific">Ferrovibrio xuzhouensis</name>
    <dbReference type="NCBI Taxonomy" id="1576914"/>
    <lineage>
        <taxon>Bacteria</taxon>
        <taxon>Pseudomonadati</taxon>
        <taxon>Pseudomonadota</taxon>
        <taxon>Alphaproteobacteria</taxon>
        <taxon>Rhodospirillales</taxon>
        <taxon>Rhodospirillaceae</taxon>
        <taxon>Ferrovibrio</taxon>
    </lineage>
</organism>
<comment type="caution">
    <text evidence="5">The sequence shown here is derived from an EMBL/GenBank/DDBJ whole genome shotgun (WGS) entry which is preliminary data.</text>
</comment>
<dbReference type="EMBL" id="JBHRYJ010000006">
    <property type="protein sequence ID" value="MFC3677923.1"/>
    <property type="molecule type" value="Genomic_DNA"/>
</dbReference>
<protein>
    <submittedName>
        <fullName evidence="5">LptA/OstA family protein</fullName>
    </submittedName>
</protein>
<feature type="domain" description="Organic solvent tolerance-like N-terminal" evidence="4">
    <location>
        <begin position="35"/>
        <end position="160"/>
    </location>
</feature>